<dbReference type="PROSITE" id="PS50943">
    <property type="entry name" value="HTH_CROC1"/>
    <property type="match status" value="1"/>
</dbReference>
<dbReference type="GO" id="GO:0003677">
    <property type="term" value="F:DNA binding"/>
    <property type="evidence" value="ECO:0007669"/>
    <property type="project" value="InterPro"/>
</dbReference>
<reference evidence="2 3" key="1">
    <citation type="submission" date="2017-04" db="EMBL/GenBank/DDBJ databases">
        <authorList>
            <person name="Afonso C.L."/>
            <person name="Miller P.J."/>
            <person name="Scott M.A."/>
            <person name="Spackman E."/>
            <person name="Goraichik I."/>
            <person name="Dimitrov K.M."/>
            <person name="Suarez D.L."/>
            <person name="Swayne D.E."/>
        </authorList>
    </citation>
    <scope>NUCLEOTIDE SEQUENCE [LARGE SCALE GENOMIC DNA]</scope>
    <source>
        <strain evidence="2 3">DSM 22418</strain>
    </source>
</reference>
<proteinExistence type="predicted"/>
<gene>
    <name evidence="2" type="ORF">SAMN05660862_2212</name>
</gene>
<dbReference type="SUPFAM" id="SSF47413">
    <property type="entry name" value="lambda repressor-like DNA-binding domains"/>
    <property type="match status" value="1"/>
</dbReference>
<dbReference type="AlphaFoldDB" id="A0A1X7JUC1"/>
<name>A0A1X7JUC1_9SPHI</name>
<protein>
    <recommendedName>
        <fullName evidence="1">HTH cro/C1-type domain-containing protein</fullName>
    </recommendedName>
</protein>
<dbReference type="EMBL" id="FXAU01000003">
    <property type="protein sequence ID" value="SMG31699.1"/>
    <property type="molecule type" value="Genomic_DNA"/>
</dbReference>
<dbReference type="Proteomes" id="UP000192980">
    <property type="component" value="Unassembled WGS sequence"/>
</dbReference>
<dbReference type="Gene3D" id="1.10.260.40">
    <property type="entry name" value="lambda repressor-like DNA-binding domains"/>
    <property type="match status" value="1"/>
</dbReference>
<dbReference type="OrthoDB" id="3831186at2"/>
<dbReference type="RefSeq" id="WP_085472932.1">
    <property type="nucleotide sequence ID" value="NZ_FXAU01000003.1"/>
</dbReference>
<dbReference type="InterPro" id="IPR010982">
    <property type="entry name" value="Lambda_DNA-bd_dom_sf"/>
</dbReference>
<dbReference type="CDD" id="cd00093">
    <property type="entry name" value="HTH_XRE"/>
    <property type="match status" value="1"/>
</dbReference>
<dbReference type="InterPro" id="IPR001387">
    <property type="entry name" value="Cro/C1-type_HTH"/>
</dbReference>
<feature type="domain" description="HTH cro/C1-type" evidence="1">
    <location>
        <begin position="9"/>
        <end position="62"/>
    </location>
</feature>
<evidence type="ECO:0000259" key="1">
    <source>
        <dbReference type="PROSITE" id="PS50943"/>
    </source>
</evidence>
<sequence>MSVYQGEKIKTYLSKNGVSVIEAAKKLGVARNTVYQYFRTDNLTREVVTNIVTKLNTTEEEIFGSSDNKSPVKRINQNARDLGDVTIYEEDGDNKFTEISPGRYRMGVDLVPVYAQAGYLTGYADKEYIEELPKHYITVDRFVRGKYMAFEISGDSMDNGDIKEAMPHGTIATGREVKRELWSSKLHNHQWPNWILVHKTEGIVAKQITKQCLETGTLTLRSLNPDKDRYPDFDIQIDDLVQIFNVVKRELQ</sequence>
<organism evidence="2 3">
    <name type="scientific">Sphingobacterium psychroaquaticum</name>
    <dbReference type="NCBI Taxonomy" id="561061"/>
    <lineage>
        <taxon>Bacteria</taxon>
        <taxon>Pseudomonadati</taxon>
        <taxon>Bacteroidota</taxon>
        <taxon>Sphingobacteriia</taxon>
        <taxon>Sphingobacteriales</taxon>
        <taxon>Sphingobacteriaceae</taxon>
        <taxon>Sphingobacterium</taxon>
    </lineage>
</organism>
<keyword evidence="3" id="KW-1185">Reference proteome</keyword>
<dbReference type="SMART" id="SM00530">
    <property type="entry name" value="HTH_XRE"/>
    <property type="match status" value="1"/>
</dbReference>
<evidence type="ECO:0000313" key="2">
    <source>
        <dbReference type="EMBL" id="SMG31699.1"/>
    </source>
</evidence>
<evidence type="ECO:0000313" key="3">
    <source>
        <dbReference type="Proteomes" id="UP000192980"/>
    </source>
</evidence>
<dbReference type="Gene3D" id="2.10.109.10">
    <property type="entry name" value="Umud Fragment, subunit A"/>
    <property type="match status" value="1"/>
</dbReference>
<accession>A0A1X7JUC1</accession>
<dbReference type="STRING" id="561061.SAMN05660862_2212"/>